<feature type="transmembrane region" description="Helical" evidence="2">
    <location>
        <begin position="633"/>
        <end position="650"/>
    </location>
</feature>
<gene>
    <name evidence="3" type="ORF">HMPREF9723_02157</name>
</gene>
<dbReference type="HOGENOM" id="CLU_397907_0_0_12"/>
<dbReference type="AlphaFoldDB" id="A0A0F6MMZ4"/>
<dbReference type="InterPro" id="IPR016024">
    <property type="entry name" value="ARM-type_fold"/>
</dbReference>
<accession>A0A0F6MMZ4</accession>
<feature type="transmembrane region" description="Helical" evidence="2">
    <location>
        <begin position="601"/>
        <end position="626"/>
    </location>
</feature>
<feature type="transmembrane region" description="Helical" evidence="2">
    <location>
        <begin position="573"/>
        <end position="595"/>
    </location>
</feature>
<feature type="compositionally biased region" description="Polar residues" evidence="1">
    <location>
        <begin position="452"/>
        <end position="461"/>
    </location>
</feature>
<protein>
    <submittedName>
        <fullName evidence="3">Uncharacterized protein</fullName>
    </submittedName>
</protein>
<comment type="caution">
    <text evidence="3">The sequence shown here is derived from an EMBL/GenBank/DDBJ whole genome shotgun (WGS) entry which is preliminary data.</text>
</comment>
<feature type="transmembrane region" description="Helical" evidence="2">
    <location>
        <begin position="532"/>
        <end position="552"/>
    </location>
</feature>
<keyword evidence="2" id="KW-0472">Membrane</keyword>
<proteinExistence type="predicted"/>
<evidence type="ECO:0000313" key="3">
    <source>
        <dbReference type="EMBL" id="EMB20697.1"/>
    </source>
</evidence>
<keyword evidence="2" id="KW-1133">Transmembrane helix</keyword>
<reference evidence="3" key="1">
    <citation type="submission" date="2012-01" db="EMBL/GenBank/DDBJ databases">
        <title>The Genome Sequence of Treponema denticola OTK.</title>
        <authorList>
            <consortium name="The Broad Institute Genome Sequencing Platform"/>
            <person name="Earl A."/>
            <person name="Ward D."/>
            <person name="Feldgarden M."/>
            <person name="Gevers D."/>
            <person name="Blanton J.M."/>
            <person name="Fenno C.J."/>
            <person name="Baranova O.V."/>
            <person name="Mathney J."/>
            <person name="Dewhirst F.E."/>
            <person name="Izard J."/>
            <person name="Young S.K."/>
            <person name="Zeng Q."/>
            <person name="Gargeya S."/>
            <person name="Fitzgerald M."/>
            <person name="Haas B."/>
            <person name="Abouelleil A."/>
            <person name="Alvarado L."/>
            <person name="Arachchi H.M."/>
            <person name="Berlin A."/>
            <person name="Chapman S.B."/>
            <person name="Gearin G."/>
            <person name="Goldberg J."/>
            <person name="Griggs A."/>
            <person name="Gujja S."/>
            <person name="Hansen M."/>
            <person name="Heiman D."/>
            <person name="Howarth C."/>
            <person name="Larimer J."/>
            <person name="Lui A."/>
            <person name="MacDonald P.J.P."/>
            <person name="McCowen C."/>
            <person name="Montmayeur A."/>
            <person name="Murphy C."/>
            <person name="Neiman D."/>
            <person name="Pearson M."/>
            <person name="Priest M."/>
            <person name="Roberts A."/>
            <person name="Saif S."/>
            <person name="Shea T."/>
            <person name="Sisk P."/>
            <person name="Stolte C."/>
            <person name="Sykes S."/>
            <person name="Wortman J."/>
            <person name="Nusbaum C."/>
            <person name="Birren B."/>
        </authorList>
    </citation>
    <scope>NUCLEOTIDE SEQUENCE [LARGE SCALE GENOMIC DNA]</scope>
    <source>
        <strain evidence="3">OTK</strain>
    </source>
</reference>
<dbReference type="RefSeq" id="WP_002693200.1">
    <property type="nucleotide sequence ID" value="NZ_CM001797.1"/>
</dbReference>
<feature type="transmembrane region" description="Helical" evidence="2">
    <location>
        <begin position="325"/>
        <end position="342"/>
    </location>
</feature>
<dbReference type="SUPFAM" id="SSF48371">
    <property type="entry name" value="ARM repeat"/>
    <property type="match status" value="1"/>
</dbReference>
<evidence type="ECO:0000256" key="2">
    <source>
        <dbReference type="SAM" id="Phobius"/>
    </source>
</evidence>
<feature type="transmembrane region" description="Helical" evidence="2">
    <location>
        <begin position="504"/>
        <end position="526"/>
    </location>
</feature>
<evidence type="ECO:0000256" key="1">
    <source>
        <dbReference type="SAM" id="MobiDB-lite"/>
    </source>
</evidence>
<name>A0A0F6MMZ4_TREDN</name>
<sequence>MASVSYKISGKYDGNAVKQAQSGLSSLGNVAGNLKNIFAGLGAVFAVGKIIGFAKDCTDAFMVQEEALNRLSQAANNNSKITEAGLKRIIDYTGKLQGKSIYGDETLQGHAAYLTAMGLEEKQIKNVLNAAVELSSAGVGDLDSNVKNLSKTLSGQKGKLADLIPEMRNLTKEQLENGEAIDIVSRKYAGFAENLSQNTLKGVSTQFGNLVGDIKEKLGSITGALKFDGMKKMLPILDNINAWLEENKDKIINIFLNLPEVAVASFSLIKDMLKKLFTIEGFTQYIKIVFTNLLTIAKNTFMVLFNIVKAVAITIWEPLKTGFEWIGYGIKAAFAVVVNFFINKINDFLGWFTDKINWCIDKINSIREFFGASKLDNIEKGIAIEVKTMPEKPTGVNTDNIGNAWADVGTSIVDGVKDTYNGLKNSTKELGKLFGKELQTFGNKINEITNRKVQSGESKTVTNSDSNTETNKTNDKKTNILKDIMKAFGEIGTLVSSIMEKTSVITIIISLVAKFVGVLSSVSPAFNELINGITYMMKAIAEAIAPFIESIVKPLLGILKTLGDTLGAILAPIFESLSILLLPIIEFVSIILEVLSPILKILGQLVSIFVLLNPAMNLFTFALNILANAIKFLYNYILMPVVNFLVRVMAGIGNTFIAIWNAIVGVLNSINIFGWHPFNLSKKSYIDTNNLTLKAIGDSPANGGGGNTNTGKTNSSKGASYTAAKDIYVNIYYQNSYVNGDARQIALSIRDEIKSAERLGY</sequence>
<dbReference type="PATRIC" id="fig|999434.4.peg.2246"/>
<feature type="transmembrane region" description="Helical" evidence="2">
    <location>
        <begin position="301"/>
        <end position="319"/>
    </location>
</feature>
<feature type="compositionally biased region" description="Low complexity" evidence="1">
    <location>
        <begin position="462"/>
        <end position="471"/>
    </location>
</feature>
<dbReference type="Proteomes" id="UP000011701">
    <property type="component" value="Chromosome"/>
</dbReference>
<organism evidence="3">
    <name type="scientific">Treponema denticola OTK</name>
    <dbReference type="NCBI Taxonomy" id="999434"/>
    <lineage>
        <taxon>Bacteria</taxon>
        <taxon>Pseudomonadati</taxon>
        <taxon>Spirochaetota</taxon>
        <taxon>Spirochaetia</taxon>
        <taxon>Spirochaetales</taxon>
        <taxon>Treponemataceae</taxon>
        <taxon>Treponema</taxon>
    </lineage>
</organism>
<feature type="region of interest" description="Disordered" evidence="1">
    <location>
        <begin position="452"/>
        <end position="474"/>
    </location>
</feature>
<feature type="transmembrane region" description="Helical" evidence="2">
    <location>
        <begin position="656"/>
        <end position="675"/>
    </location>
</feature>
<keyword evidence="2" id="KW-0812">Transmembrane</keyword>
<dbReference type="EMBL" id="AGDY01000009">
    <property type="protein sequence ID" value="EMB20697.1"/>
    <property type="molecule type" value="Genomic_DNA"/>
</dbReference>